<name>A0ABN3M747_9MICO</name>
<evidence type="ECO:0000259" key="1">
    <source>
        <dbReference type="Pfam" id="PF01966"/>
    </source>
</evidence>
<proteinExistence type="predicted"/>
<dbReference type="Pfam" id="PF01966">
    <property type="entry name" value="HD"/>
    <property type="match status" value="1"/>
</dbReference>
<dbReference type="Gene3D" id="1.10.3210.10">
    <property type="entry name" value="Hypothetical protein af1432"/>
    <property type="match status" value="1"/>
</dbReference>
<dbReference type="SUPFAM" id="SSF109604">
    <property type="entry name" value="HD-domain/PDEase-like"/>
    <property type="match status" value="1"/>
</dbReference>
<dbReference type="EMBL" id="BAAARE010000021">
    <property type="protein sequence ID" value="GAA2497008.1"/>
    <property type="molecule type" value="Genomic_DNA"/>
</dbReference>
<comment type="caution">
    <text evidence="2">The sequence shown here is derived from an EMBL/GenBank/DDBJ whole genome shotgun (WGS) entry which is preliminary data.</text>
</comment>
<evidence type="ECO:0000313" key="2">
    <source>
        <dbReference type="EMBL" id="GAA2497008.1"/>
    </source>
</evidence>
<accession>A0ABN3M747</accession>
<dbReference type="Proteomes" id="UP001500730">
    <property type="component" value="Unassembled WGS sequence"/>
</dbReference>
<sequence length="193" mass="20558">MWSESAAEDLAREWISGSGSRWAHLSAVGRLAQETNALGTSMSSTVVQAAWVHDIGYAPGLRDTGMHAIDGARALLRFGAPVDVVALVAHHTGAIYEAAARGFAEELAELPLPDHTDLDALTLLDLVVGPEGDLTTAEDRIAEILSRYRVGDPVHRAVTRSGPELLASAGRARTRLQLSDEWPFGVAESVLEA</sequence>
<dbReference type="RefSeq" id="WP_344256748.1">
    <property type="nucleotide sequence ID" value="NZ_BAAARE010000021.1"/>
</dbReference>
<gene>
    <name evidence="2" type="ORF">GCM10009858_39080</name>
</gene>
<keyword evidence="3" id="KW-1185">Reference proteome</keyword>
<dbReference type="InterPro" id="IPR006674">
    <property type="entry name" value="HD_domain"/>
</dbReference>
<organism evidence="2 3">
    <name type="scientific">Terrabacter carboxydivorans</name>
    <dbReference type="NCBI Taxonomy" id="619730"/>
    <lineage>
        <taxon>Bacteria</taxon>
        <taxon>Bacillati</taxon>
        <taxon>Actinomycetota</taxon>
        <taxon>Actinomycetes</taxon>
        <taxon>Micrococcales</taxon>
        <taxon>Intrasporangiaceae</taxon>
        <taxon>Terrabacter</taxon>
    </lineage>
</organism>
<feature type="domain" description="HD" evidence="1">
    <location>
        <begin position="22"/>
        <end position="103"/>
    </location>
</feature>
<protein>
    <submittedName>
        <fullName evidence="2">HDIG domain-containing protein</fullName>
    </submittedName>
</protein>
<evidence type="ECO:0000313" key="3">
    <source>
        <dbReference type="Proteomes" id="UP001500730"/>
    </source>
</evidence>
<reference evidence="3" key="1">
    <citation type="journal article" date="2019" name="Int. J. Syst. Evol. Microbiol.">
        <title>The Global Catalogue of Microorganisms (GCM) 10K type strain sequencing project: providing services to taxonomists for standard genome sequencing and annotation.</title>
        <authorList>
            <consortium name="The Broad Institute Genomics Platform"/>
            <consortium name="The Broad Institute Genome Sequencing Center for Infectious Disease"/>
            <person name="Wu L."/>
            <person name="Ma J."/>
        </authorList>
    </citation>
    <scope>NUCLEOTIDE SEQUENCE [LARGE SCALE GENOMIC DNA]</scope>
    <source>
        <strain evidence="3">JCM 16259</strain>
    </source>
</reference>